<reference evidence="6" key="1">
    <citation type="journal article" date="2019" name="Int. J. Syst. Evol. Microbiol.">
        <title>The Global Catalogue of Microorganisms (GCM) 10K type strain sequencing project: providing services to taxonomists for standard genome sequencing and annotation.</title>
        <authorList>
            <consortium name="The Broad Institute Genomics Platform"/>
            <consortium name="The Broad Institute Genome Sequencing Center for Infectious Disease"/>
            <person name="Wu L."/>
            <person name="Ma J."/>
        </authorList>
    </citation>
    <scope>NUCLEOTIDE SEQUENCE [LARGE SCALE GENOMIC DNA]</scope>
    <source>
        <strain evidence="6">JCM 10673</strain>
    </source>
</reference>
<dbReference type="InterPro" id="IPR045450">
    <property type="entry name" value="VMAP_C"/>
</dbReference>
<feature type="domain" description="vWA-MoxR associated protein C-terminal" evidence="4">
    <location>
        <begin position="292"/>
        <end position="523"/>
    </location>
</feature>
<organism evidence="5 6">
    <name type="scientific">Streptomyces thermoalcalitolerans</name>
    <dbReference type="NCBI Taxonomy" id="65605"/>
    <lineage>
        <taxon>Bacteria</taxon>
        <taxon>Bacillati</taxon>
        <taxon>Actinomycetota</taxon>
        <taxon>Actinomycetes</taxon>
        <taxon>Kitasatosporales</taxon>
        <taxon>Streptomycetaceae</taxon>
        <taxon>Streptomyces</taxon>
    </lineage>
</organism>
<evidence type="ECO:0000259" key="2">
    <source>
        <dbReference type="Pfam" id="PF19916"/>
    </source>
</evidence>
<feature type="domain" description="vWA-MoxR associated protein middle region 0" evidence="2">
    <location>
        <begin position="95"/>
        <end position="183"/>
    </location>
</feature>
<protein>
    <submittedName>
        <fullName evidence="5">Uncharacterized protein</fullName>
    </submittedName>
</protein>
<dbReference type="Pfam" id="PF19956">
    <property type="entry name" value="EAD2"/>
    <property type="match status" value="1"/>
</dbReference>
<feature type="compositionally biased region" description="Pro residues" evidence="1">
    <location>
        <begin position="193"/>
        <end position="203"/>
    </location>
</feature>
<feature type="domain" description="Effector-associated" evidence="3">
    <location>
        <begin position="8"/>
        <end position="87"/>
    </location>
</feature>
<evidence type="ECO:0000313" key="5">
    <source>
        <dbReference type="EMBL" id="GAA0930955.1"/>
    </source>
</evidence>
<dbReference type="InterPro" id="IPR045555">
    <property type="entry name" value="VMAP-M0"/>
</dbReference>
<proteinExistence type="predicted"/>
<dbReference type="Proteomes" id="UP001501005">
    <property type="component" value="Unassembled WGS sequence"/>
</dbReference>
<dbReference type="Pfam" id="PF19916">
    <property type="entry name" value="VMAP-M0"/>
    <property type="match status" value="1"/>
</dbReference>
<feature type="region of interest" description="Disordered" evidence="1">
    <location>
        <begin position="190"/>
        <end position="211"/>
    </location>
</feature>
<dbReference type="EMBL" id="BAAAHG010000074">
    <property type="protein sequence ID" value="GAA0930955.1"/>
    <property type="molecule type" value="Genomic_DNA"/>
</dbReference>
<evidence type="ECO:0000259" key="4">
    <source>
        <dbReference type="Pfam" id="PF20028"/>
    </source>
</evidence>
<dbReference type="InterPro" id="IPR045431">
    <property type="entry name" value="EAD2"/>
</dbReference>
<sequence>MPPKILLDALEALPCFEEPGMLHECARLVGHALGVRIILPESSRRRRCLLYLLREVMPYPDGIQVLGSVVSTLEGETRHMARVRTAIALAEVPLFPADSWERLMALLSGLDLLDVRGIFQEVLGWRPDPLPKHCEEPWSAVLYAATLNARPGEPLPCVLLVERFAAHAKGRQQRELLEWVEEHRFRPDAYPHVPTPRPAPAGPPVTTAPAPTAAVPASARAAAKMPATAVANAPAATRTAGRPDPAVATTAEPTSWLDSDAADAVWTPGACLLIRLRPLPDPDHSGERLLTYWWQLDGPEPYPRRGGDVRIDVAELPERVKTLVEEAETGWAYFWKEDLTLEFLLPRDLLDLPVERWAKRGFHGAGGTLGEDHPVVVRSLERMERTDTHGRWAKRWDALVTACEGPVHWFPDDSRARLLTEPQPVMVVLSDPPGRVPDDSPGVDELGESLRAGVPIVVWDRRGGVDPAFRDELLELTSRKGIRRLPEVLRSLRIKAGGEDAAVGGPSTTTTLGRHAALLWDDPYRLPGVRSDTADSSAQGGG</sequence>
<dbReference type="Pfam" id="PF20028">
    <property type="entry name" value="VMAP-C"/>
    <property type="match status" value="1"/>
</dbReference>
<comment type="caution">
    <text evidence="5">The sequence shown here is derived from an EMBL/GenBank/DDBJ whole genome shotgun (WGS) entry which is preliminary data.</text>
</comment>
<gene>
    <name evidence="5" type="ORF">GCM10009549_54430</name>
</gene>
<accession>A0ABP4A638</accession>
<evidence type="ECO:0000256" key="1">
    <source>
        <dbReference type="SAM" id="MobiDB-lite"/>
    </source>
</evidence>
<keyword evidence="6" id="KW-1185">Reference proteome</keyword>
<evidence type="ECO:0000313" key="6">
    <source>
        <dbReference type="Proteomes" id="UP001501005"/>
    </source>
</evidence>
<dbReference type="RefSeq" id="WP_344054505.1">
    <property type="nucleotide sequence ID" value="NZ_BAAAHG010000074.1"/>
</dbReference>
<name>A0ABP4A638_9ACTN</name>
<evidence type="ECO:0000259" key="3">
    <source>
        <dbReference type="Pfam" id="PF19956"/>
    </source>
</evidence>